<gene>
    <name evidence="12" type="ORF">K490DRAFT_66789</name>
</gene>
<dbReference type="Pfam" id="PF25762">
    <property type="entry name" value="HAUS1"/>
    <property type="match status" value="1"/>
</dbReference>
<sequence>MDNDLSPDALFSPSKARQQRAQAHNWQHVETWLSSLYPNRALPAFERTDETLKALLALAAANERADEERRLVEALEEEVRIEAEETDGAAADFSGDLLGALTENLTEEGEISLNALAALTTALSATDAEPETLAHALISQTKHSHHLAIQQQTVSTLHAILGSDLQSLRAHLRSITSDPSFTAPANLPRQTADYTRQTKQFRPKLREYADRLNSLPSPGSQAMSSASLDAVKEKELKMEELKKDVARMEARVKAFRDLPADRDEARQRVRARERELEALRRERDAGFGKLVER</sequence>
<comment type="caution">
    <text evidence="12">The sequence shown here is derived from an EMBL/GenBank/DDBJ whole genome shotgun (WGS) entry which is preliminary data.</text>
</comment>
<reference evidence="12" key="1">
    <citation type="journal article" date="2020" name="Stud. Mycol.">
        <title>101 Dothideomycetes genomes: a test case for predicting lifestyles and emergence of pathogens.</title>
        <authorList>
            <person name="Haridas S."/>
            <person name="Albert R."/>
            <person name="Binder M."/>
            <person name="Bloem J."/>
            <person name="Labutti K."/>
            <person name="Salamov A."/>
            <person name="Andreopoulos B."/>
            <person name="Baker S."/>
            <person name="Barry K."/>
            <person name="Bills G."/>
            <person name="Bluhm B."/>
            <person name="Cannon C."/>
            <person name="Castanera R."/>
            <person name="Culley D."/>
            <person name="Daum C."/>
            <person name="Ezra D."/>
            <person name="Gonzalez J."/>
            <person name="Henrissat B."/>
            <person name="Kuo A."/>
            <person name="Liang C."/>
            <person name="Lipzen A."/>
            <person name="Lutzoni F."/>
            <person name="Magnuson J."/>
            <person name="Mondo S."/>
            <person name="Nolan M."/>
            <person name="Ohm R."/>
            <person name="Pangilinan J."/>
            <person name="Park H.-J."/>
            <person name="Ramirez L."/>
            <person name="Alfaro M."/>
            <person name="Sun H."/>
            <person name="Tritt A."/>
            <person name="Yoshinaga Y."/>
            <person name="Zwiers L.-H."/>
            <person name="Turgeon B."/>
            <person name="Goodwin S."/>
            <person name="Spatafora J."/>
            <person name="Crous P."/>
            <person name="Grigoriev I."/>
        </authorList>
    </citation>
    <scope>NUCLEOTIDE SEQUENCE</scope>
    <source>
        <strain evidence="12">CBS 121410</strain>
    </source>
</reference>
<evidence type="ECO:0000256" key="6">
    <source>
        <dbReference type="ARBA" id="ARBA00022776"/>
    </source>
</evidence>
<evidence type="ECO:0000256" key="11">
    <source>
        <dbReference type="SAM" id="MobiDB-lite"/>
    </source>
</evidence>
<comment type="similarity">
    <text evidence="2">Belongs to the HAUS1 family.</text>
</comment>
<evidence type="ECO:0000256" key="5">
    <source>
        <dbReference type="ARBA" id="ARBA00022701"/>
    </source>
</evidence>
<accession>A0A9P4HV70</accession>
<dbReference type="PANTHER" id="PTHR31570">
    <property type="entry name" value="HAUS AUGMIN-LIKE COMPLEX SUBUNIT 1"/>
    <property type="match status" value="1"/>
</dbReference>
<name>A0A9P4HV70_9PEZI</name>
<dbReference type="OrthoDB" id="5372507at2759"/>
<dbReference type="GO" id="GO:0005829">
    <property type="term" value="C:cytosol"/>
    <property type="evidence" value="ECO:0007669"/>
    <property type="project" value="TreeGrafter"/>
</dbReference>
<keyword evidence="8" id="KW-0206">Cytoskeleton</keyword>
<organism evidence="12 13">
    <name type="scientific">Saccharata proteae CBS 121410</name>
    <dbReference type="NCBI Taxonomy" id="1314787"/>
    <lineage>
        <taxon>Eukaryota</taxon>
        <taxon>Fungi</taxon>
        <taxon>Dikarya</taxon>
        <taxon>Ascomycota</taxon>
        <taxon>Pezizomycotina</taxon>
        <taxon>Dothideomycetes</taxon>
        <taxon>Dothideomycetes incertae sedis</taxon>
        <taxon>Botryosphaeriales</taxon>
        <taxon>Saccharataceae</taxon>
        <taxon>Saccharata</taxon>
    </lineage>
</organism>
<keyword evidence="5" id="KW-0493">Microtubule</keyword>
<evidence type="ECO:0000256" key="10">
    <source>
        <dbReference type="SAM" id="Coils"/>
    </source>
</evidence>
<keyword evidence="9" id="KW-0131">Cell cycle</keyword>
<keyword evidence="3" id="KW-0963">Cytoplasm</keyword>
<proteinExistence type="inferred from homology"/>
<protein>
    <recommendedName>
        <fullName evidence="14">HAUS augmin-like complex subunit 1</fullName>
    </recommendedName>
</protein>
<keyword evidence="6" id="KW-0498">Mitosis</keyword>
<dbReference type="AlphaFoldDB" id="A0A9P4HV70"/>
<dbReference type="InterPro" id="IPR026243">
    <property type="entry name" value="HAUS1"/>
</dbReference>
<evidence type="ECO:0000256" key="1">
    <source>
        <dbReference type="ARBA" id="ARBA00004186"/>
    </source>
</evidence>
<keyword evidence="7 10" id="KW-0175">Coiled coil</keyword>
<dbReference type="EMBL" id="ML978725">
    <property type="protein sequence ID" value="KAF2086241.1"/>
    <property type="molecule type" value="Genomic_DNA"/>
</dbReference>
<dbReference type="GO" id="GO:0070652">
    <property type="term" value="C:HAUS complex"/>
    <property type="evidence" value="ECO:0007669"/>
    <property type="project" value="InterPro"/>
</dbReference>
<evidence type="ECO:0008006" key="14">
    <source>
        <dbReference type="Google" id="ProtNLM"/>
    </source>
</evidence>
<keyword evidence="13" id="KW-1185">Reference proteome</keyword>
<dbReference type="GO" id="GO:0051301">
    <property type="term" value="P:cell division"/>
    <property type="evidence" value="ECO:0007669"/>
    <property type="project" value="UniProtKB-KW"/>
</dbReference>
<dbReference type="Proteomes" id="UP000799776">
    <property type="component" value="Unassembled WGS sequence"/>
</dbReference>
<dbReference type="GO" id="GO:0051225">
    <property type="term" value="P:spindle assembly"/>
    <property type="evidence" value="ECO:0007669"/>
    <property type="project" value="InterPro"/>
</dbReference>
<evidence type="ECO:0000256" key="2">
    <source>
        <dbReference type="ARBA" id="ARBA00005479"/>
    </source>
</evidence>
<evidence type="ECO:0000256" key="9">
    <source>
        <dbReference type="ARBA" id="ARBA00023306"/>
    </source>
</evidence>
<dbReference type="PANTHER" id="PTHR31570:SF1">
    <property type="entry name" value="HAUS AUGMIN-LIKE COMPLEX SUBUNIT 1"/>
    <property type="match status" value="1"/>
</dbReference>
<feature type="coiled-coil region" evidence="10">
    <location>
        <begin position="57"/>
        <end position="85"/>
    </location>
</feature>
<evidence type="ECO:0000313" key="13">
    <source>
        <dbReference type="Proteomes" id="UP000799776"/>
    </source>
</evidence>
<evidence type="ECO:0000256" key="4">
    <source>
        <dbReference type="ARBA" id="ARBA00022618"/>
    </source>
</evidence>
<comment type="subcellular location">
    <subcellularLocation>
        <location evidence="1">Cytoplasm</location>
        <location evidence="1">Cytoskeleton</location>
        <location evidence="1">Spindle</location>
    </subcellularLocation>
</comment>
<keyword evidence="4" id="KW-0132">Cell division</keyword>
<feature type="coiled-coil region" evidence="10">
    <location>
        <begin position="231"/>
        <end position="282"/>
    </location>
</feature>
<evidence type="ECO:0000256" key="3">
    <source>
        <dbReference type="ARBA" id="ARBA00022490"/>
    </source>
</evidence>
<dbReference type="GO" id="GO:0005819">
    <property type="term" value="C:spindle"/>
    <property type="evidence" value="ECO:0007669"/>
    <property type="project" value="UniProtKB-SubCell"/>
</dbReference>
<evidence type="ECO:0000256" key="7">
    <source>
        <dbReference type="ARBA" id="ARBA00023054"/>
    </source>
</evidence>
<evidence type="ECO:0000256" key="8">
    <source>
        <dbReference type="ARBA" id="ARBA00023212"/>
    </source>
</evidence>
<dbReference type="GO" id="GO:0005874">
    <property type="term" value="C:microtubule"/>
    <property type="evidence" value="ECO:0007669"/>
    <property type="project" value="UniProtKB-KW"/>
</dbReference>
<feature type="region of interest" description="Disordered" evidence="11">
    <location>
        <begin position="1"/>
        <end position="21"/>
    </location>
</feature>
<evidence type="ECO:0000313" key="12">
    <source>
        <dbReference type="EMBL" id="KAF2086241.1"/>
    </source>
</evidence>